<proteinExistence type="predicted"/>
<keyword evidence="3" id="KW-1185">Reference proteome</keyword>
<name>A0AAV4R365_9ARAC</name>
<protein>
    <submittedName>
        <fullName evidence="2">Uncharacterized protein</fullName>
    </submittedName>
</protein>
<sequence>MPVFRNPEIICEDFDDPPKISIPKRVEQQLSDDSQLRSRGPISRPDRLVPSASVDAFLINRAEGGLIPFCSGRRPGAGITCQPQDSPLPQIPWQGGRVNIVINLPKDFKMGIRIQLSRGGSGFRPVKVIGNWALIQKRNMFGF</sequence>
<organism evidence="2 3">
    <name type="scientific">Caerostris darwini</name>
    <dbReference type="NCBI Taxonomy" id="1538125"/>
    <lineage>
        <taxon>Eukaryota</taxon>
        <taxon>Metazoa</taxon>
        <taxon>Ecdysozoa</taxon>
        <taxon>Arthropoda</taxon>
        <taxon>Chelicerata</taxon>
        <taxon>Arachnida</taxon>
        <taxon>Araneae</taxon>
        <taxon>Araneomorphae</taxon>
        <taxon>Entelegynae</taxon>
        <taxon>Araneoidea</taxon>
        <taxon>Araneidae</taxon>
        <taxon>Caerostris</taxon>
    </lineage>
</organism>
<evidence type="ECO:0000313" key="3">
    <source>
        <dbReference type="Proteomes" id="UP001054837"/>
    </source>
</evidence>
<feature type="region of interest" description="Disordered" evidence="1">
    <location>
        <begin position="27"/>
        <end position="47"/>
    </location>
</feature>
<gene>
    <name evidence="2" type="ORF">CDAR_8851</name>
</gene>
<dbReference type="EMBL" id="BPLQ01005523">
    <property type="protein sequence ID" value="GIY15449.1"/>
    <property type="molecule type" value="Genomic_DNA"/>
</dbReference>
<comment type="caution">
    <text evidence="2">The sequence shown here is derived from an EMBL/GenBank/DDBJ whole genome shotgun (WGS) entry which is preliminary data.</text>
</comment>
<dbReference type="AlphaFoldDB" id="A0AAV4R365"/>
<accession>A0AAV4R365</accession>
<reference evidence="2 3" key="1">
    <citation type="submission" date="2021-06" db="EMBL/GenBank/DDBJ databases">
        <title>Caerostris darwini draft genome.</title>
        <authorList>
            <person name="Kono N."/>
            <person name="Arakawa K."/>
        </authorList>
    </citation>
    <scope>NUCLEOTIDE SEQUENCE [LARGE SCALE GENOMIC DNA]</scope>
</reference>
<evidence type="ECO:0000313" key="2">
    <source>
        <dbReference type="EMBL" id="GIY15449.1"/>
    </source>
</evidence>
<evidence type="ECO:0000256" key="1">
    <source>
        <dbReference type="SAM" id="MobiDB-lite"/>
    </source>
</evidence>
<dbReference type="Proteomes" id="UP001054837">
    <property type="component" value="Unassembled WGS sequence"/>
</dbReference>